<feature type="region of interest" description="Disordered" evidence="1">
    <location>
        <begin position="1"/>
        <end position="92"/>
    </location>
</feature>
<protein>
    <submittedName>
        <fullName evidence="2">Uncharacterized protein</fullName>
    </submittedName>
</protein>
<sequence length="142" mass="15312">MVHDPIITSTLAKPPQTPRRSVDGRLSLPSPHQPHQPHLPPRLAHYSPLQPRHTLSTSHPASQLRVASASQLTRLERRPKTSSGPSQHSCAISDAPVTTTYLALSIVLSKSVRLLAPEDLPGVMPLLSSVVPGDDLFAISVH</sequence>
<evidence type="ECO:0000313" key="3">
    <source>
        <dbReference type="Proteomes" id="UP000298493"/>
    </source>
</evidence>
<accession>A0A4Z1NNF3</accession>
<gene>
    <name evidence="2" type="ORF">E6O75_ATG09211</name>
</gene>
<dbReference type="EMBL" id="SNSC02000019">
    <property type="protein sequence ID" value="TID16153.1"/>
    <property type="molecule type" value="Genomic_DNA"/>
</dbReference>
<reference evidence="2 3" key="1">
    <citation type="submission" date="2019-04" db="EMBL/GenBank/DDBJ databases">
        <title>High contiguity whole genome sequence and gene annotation resource for two Venturia nashicola isolates.</title>
        <authorList>
            <person name="Prokchorchik M."/>
            <person name="Won K."/>
            <person name="Lee Y."/>
            <person name="Choi E.D."/>
            <person name="Segonzac C."/>
            <person name="Sohn K.H."/>
        </authorList>
    </citation>
    <scope>NUCLEOTIDE SEQUENCE [LARGE SCALE GENOMIC DNA]</scope>
    <source>
        <strain evidence="2 3">PRI2</strain>
    </source>
</reference>
<organism evidence="2 3">
    <name type="scientific">Venturia nashicola</name>
    <dbReference type="NCBI Taxonomy" id="86259"/>
    <lineage>
        <taxon>Eukaryota</taxon>
        <taxon>Fungi</taxon>
        <taxon>Dikarya</taxon>
        <taxon>Ascomycota</taxon>
        <taxon>Pezizomycotina</taxon>
        <taxon>Dothideomycetes</taxon>
        <taxon>Pleosporomycetidae</taxon>
        <taxon>Venturiales</taxon>
        <taxon>Venturiaceae</taxon>
        <taxon>Venturia</taxon>
    </lineage>
</organism>
<evidence type="ECO:0000256" key="1">
    <source>
        <dbReference type="SAM" id="MobiDB-lite"/>
    </source>
</evidence>
<dbReference type="AlphaFoldDB" id="A0A4Z1NNF3"/>
<feature type="compositionally biased region" description="Polar residues" evidence="1">
    <location>
        <begin position="81"/>
        <end position="92"/>
    </location>
</feature>
<keyword evidence="3" id="KW-1185">Reference proteome</keyword>
<proteinExistence type="predicted"/>
<comment type="caution">
    <text evidence="2">The sequence shown here is derived from an EMBL/GenBank/DDBJ whole genome shotgun (WGS) entry which is preliminary data.</text>
</comment>
<name>A0A4Z1NNF3_9PEZI</name>
<evidence type="ECO:0000313" key="2">
    <source>
        <dbReference type="EMBL" id="TID16153.1"/>
    </source>
</evidence>
<feature type="compositionally biased region" description="Pro residues" evidence="1">
    <location>
        <begin position="31"/>
        <end position="40"/>
    </location>
</feature>
<dbReference type="Proteomes" id="UP000298493">
    <property type="component" value="Unassembled WGS sequence"/>
</dbReference>